<feature type="region of interest" description="Disordered" evidence="1">
    <location>
        <begin position="1"/>
        <end position="20"/>
    </location>
</feature>
<protein>
    <submittedName>
        <fullName evidence="2">Uncharacterized protein</fullName>
    </submittedName>
</protein>
<sequence>MELAQLNNKSSQKKKLSKIGPMEGYGGISDELKALLSQHFQVVTTHSQRQDQWYKRSYQSFVAEHGNREPLILVPRESREEWVPHVRRFARTLAAKVIAAGEGQTSQPRVNTSDSKLFSDRVLDAIHTEPLSRAVKGREQLRPVAMQITRWTSTNGYVFSGTERITGIKGLIACGEIDVLLRLATLPQTHPSKEREIDSSRWKHLNRDWQDVIDAILSIMWFLGSMESFPEDFVSEDGYKYWVPIAFRNYLSRFQPYIEAHDGKIPSTAEAIQKEISQCIKALVAGQAFSSKAGFDPIQWEDRIVDNFLYILGFEAWNRSREGAGYLNCVLNVTKTAKSLRSISCGGDDDDVAEEMAQGSKAAAARPKDPLRLREPKKEMAPELDEEEQQEMEKLAVLETNENDYGRKRSMKYMTKYKD</sequence>
<feature type="compositionally biased region" description="Basic and acidic residues" evidence="1">
    <location>
        <begin position="366"/>
        <end position="381"/>
    </location>
</feature>
<proteinExistence type="predicted"/>
<evidence type="ECO:0000313" key="3">
    <source>
        <dbReference type="Proteomes" id="UP000694050"/>
    </source>
</evidence>
<evidence type="ECO:0000256" key="1">
    <source>
        <dbReference type="SAM" id="MobiDB-lite"/>
    </source>
</evidence>
<accession>A0A8J5NST4</accession>
<gene>
    <name evidence="2" type="ORF">Forpe1208_v009380</name>
</gene>
<feature type="compositionally biased region" description="Low complexity" evidence="1">
    <location>
        <begin position="1"/>
        <end position="10"/>
    </location>
</feature>
<name>A0A8J5NST4_FUSOX</name>
<reference evidence="2" key="1">
    <citation type="submission" date="2021-04" db="EMBL/GenBank/DDBJ databases">
        <title>First draft genome resource for Brassicaceae pathogens Fusarium oxysporum f. sp. raphani and Fusarium oxysporum f. sp. rapae.</title>
        <authorList>
            <person name="Asai S."/>
        </authorList>
    </citation>
    <scope>NUCLEOTIDE SEQUENCE</scope>
    <source>
        <strain evidence="2">Tf1208</strain>
    </source>
</reference>
<organism evidence="2 3">
    <name type="scientific">Fusarium oxysporum f. sp. rapae</name>
    <dbReference type="NCBI Taxonomy" id="485398"/>
    <lineage>
        <taxon>Eukaryota</taxon>
        <taxon>Fungi</taxon>
        <taxon>Dikarya</taxon>
        <taxon>Ascomycota</taxon>
        <taxon>Pezizomycotina</taxon>
        <taxon>Sordariomycetes</taxon>
        <taxon>Hypocreomycetidae</taxon>
        <taxon>Hypocreales</taxon>
        <taxon>Nectriaceae</taxon>
        <taxon>Fusarium</taxon>
        <taxon>Fusarium oxysporum species complex</taxon>
    </lineage>
</organism>
<dbReference type="EMBL" id="JAELUQ010000006">
    <property type="protein sequence ID" value="KAG7411926.1"/>
    <property type="molecule type" value="Genomic_DNA"/>
</dbReference>
<dbReference type="Proteomes" id="UP000694050">
    <property type="component" value="Unassembled WGS sequence"/>
</dbReference>
<evidence type="ECO:0000313" key="2">
    <source>
        <dbReference type="EMBL" id="KAG7411926.1"/>
    </source>
</evidence>
<feature type="region of interest" description="Disordered" evidence="1">
    <location>
        <begin position="355"/>
        <end position="391"/>
    </location>
</feature>
<dbReference type="AlphaFoldDB" id="A0A8J5NST4"/>
<comment type="caution">
    <text evidence="2">The sequence shown here is derived from an EMBL/GenBank/DDBJ whole genome shotgun (WGS) entry which is preliminary data.</text>
</comment>